<dbReference type="Gene3D" id="3.40.50.300">
    <property type="entry name" value="P-loop containing nucleotide triphosphate hydrolases"/>
    <property type="match status" value="1"/>
</dbReference>
<dbReference type="GO" id="GO:0005524">
    <property type="term" value="F:ATP binding"/>
    <property type="evidence" value="ECO:0007669"/>
    <property type="project" value="UniProtKB-KW"/>
</dbReference>
<keyword evidence="4 7" id="KW-0067">ATP-binding</keyword>
<feature type="domain" description="ABC transporter" evidence="6">
    <location>
        <begin position="21"/>
        <end position="253"/>
    </location>
</feature>
<evidence type="ECO:0000256" key="4">
    <source>
        <dbReference type="ARBA" id="ARBA00022840"/>
    </source>
</evidence>
<dbReference type="InterPro" id="IPR027417">
    <property type="entry name" value="P-loop_NTPase"/>
</dbReference>
<protein>
    <submittedName>
        <fullName evidence="7">NitT/TauT family transport system ATP-binding protein</fullName>
    </submittedName>
</protein>
<organism evidence="7 8">
    <name type="scientific">Bradyrhizobium canariense</name>
    <dbReference type="NCBI Taxonomy" id="255045"/>
    <lineage>
        <taxon>Bacteria</taxon>
        <taxon>Pseudomonadati</taxon>
        <taxon>Pseudomonadota</taxon>
        <taxon>Alphaproteobacteria</taxon>
        <taxon>Hyphomicrobiales</taxon>
        <taxon>Nitrobacteraceae</taxon>
        <taxon>Bradyrhizobium</taxon>
    </lineage>
</organism>
<dbReference type="SMART" id="SM00382">
    <property type="entry name" value="AAA"/>
    <property type="match status" value="1"/>
</dbReference>
<name>A0A1H1V6F3_9BRAD</name>
<dbReference type="Pfam" id="PF00005">
    <property type="entry name" value="ABC_tran"/>
    <property type="match status" value="1"/>
</dbReference>
<gene>
    <name evidence="7" type="ORF">SAMN05444158_3269</name>
</gene>
<keyword evidence="2" id="KW-0813">Transport</keyword>
<comment type="similarity">
    <text evidence="1">Belongs to the ABC transporter superfamily.</text>
</comment>
<dbReference type="AlphaFoldDB" id="A0A1H1V6F3"/>
<dbReference type="PROSITE" id="PS00211">
    <property type="entry name" value="ABC_TRANSPORTER_1"/>
    <property type="match status" value="1"/>
</dbReference>
<dbReference type="GO" id="GO:0016887">
    <property type="term" value="F:ATP hydrolysis activity"/>
    <property type="evidence" value="ECO:0007669"/>
    <property type="project" value="InterPro"/>
</dbReference>
<dbReference type="PANTHER" id="PTHR42788">
    <property type="entry name" value="TAURINE IMPORT ATP-BINDING PROTEIN-RELATED"/>
    <property type="match status" value="1"/>
</dbReference>
<sequence length="276" mass="30367">MLTSSSSTSDEPGQHRGRTFITIENVEKKFSTHSGDVVTALAKVNLDIRENEFVSVVGPSGCGKTTLLRILAGLSSVTSGVVKFDGDSLRGPRSDVGIVFQQALLLPWNTVLDNVLLSPHLKNDRSEATRHRAEGLLAFMGLADFAKKYPFELSGGMQQRVAICRALMREPKVLLMDEPFGALDAMTRESLNVELMRVCSEEKKTVLFITHSIPEAVLLGDRVVVMSPRPGRISEIIDVDIARPRRLKTMANRRFGEICDQIRTIFGSDAPMVTAL</sequence>
<dbReference type="RefSeq" id="WP_146687991.1">
    <property type="nucleotide sequence ID" value="NZ_LT629750.1"/>
</dbReference>
<evidence type="ECO:0000256" key="3">
    <source>
        <dbReference type="ARBA" id="ARBA00022741"/>
    </source>
</evidence>
<evidence type="ECO:0000256" key="2">
    <source>
        <dbReference type="ARBA" id="ARBA00022448"/>
    </source>
</evidence>
<keyword evidence="8" id="KW-1185">Reference proteome</keyword>
<evidence type="ECO:0000313" key="7">
    <source>
        <dbReference type="EMBL" id="SDS80318.1"/>
    </source>
</evidence>
<dbReference type="InterPro" id="IPR017871">
    <property type="entry name" value="ABC_transporter-like_CS"/>
</dbReference>
<dbReference type="PANTHER" id="PTHR42788:SF13">
    <property type="entry name" value="ALIPHATIC SULFONATES IMPORT ATP-BINDING PROTEIN SSUB"/>
    <property type="match status" value="1"/>
</dbReference>
<evidence type="ECO:0000259" key="6">
    <source>
        <dbReference type="PROSITE" id="PS50893"/>
    </source>
</evidence>
<evidence type="ECO:0000313" key="8">
    <source>
        <dbReference type="Proteomes" id="UP000243904"/>
    </source>
</evidence>
<dbReference type="InterPro" id="IPR050166">
    <property type="entry name" value="ABC_transporter_ATP-bind"/>
</dbReference>
<dbReference type="Proteomes" id="UP000243904">
    <property type="component" value="Chromosome I"/>
</dbReference>
<proteinExistence type="inferred from homology"/>
<dbReference type="PROSITE" id="PS50893">
    <property type="entry name" value="ABC_TRANSPORTER_2"/>
    <property type="match status" value="1"/>
</dbReference>
<dbReference type="CDD" id="cd03293">
    <property type="entry name" value="ABC_NrtD_SsuB_transporters"/>
    <property type="match status" value="1"/>
</dbReference>
<keyword evidence="3" id="KW-0547">Nucleotide-binding</keyword>
<dbReference type="InterPro" id="IPR003439">
    <property type="entry name" value="ABC_transporter-like_ATP-bd"/>
</dbReference>
<reference evidence="8" key="1">
    <citation type="submission" date="2016-10" db="EMBL/GenBank/DDBJ databases">
        <authorList>
            <person name="Varghese N."/>
            <person name="Submissions S."/>
        </authorList>
    </citation>
    <scope>NUCLEOTIDE SEQUENCE [LARGE SCALE GENOMIC DNA]</scope>
    <source>
        <strain evidence="8">GAS369</strain>
    </source>
</reference>
<dbReference type="SUPFAM" id="SSF52540">
    <property type="entry name" value="P-loop containing nucleoside triphosphate hydrolases"/>
    <property type="match status" value="1"/>
</dbReference>
<evidence type="ECO:0000256" key="1">
    <source>
        <dbReference type="ARBA" id="ARBA00005417"/>
    </source>
</evidence>
<accession>A0A1H1V6F3</accession>
<evidence type="ECO:0000256" key="5">
    <source>
        <dbReference type="ARBA" id="ARBA00024722"/>
    </source>
</evidence>
<dbReference type="InterPro" id="IPR003593">
    <property type="entry name" value="AAA+_ATPase"/>
</dbReference>
<comment type="function">
    <text evidence="5">Involved in beta-(1--&gt;2)glucan export. Transmembrane domains (TMD) form a pore in the inner membrane and the ATP-binding domain (NBD) is responsible for energy generation.</text>
</comment>
<dbReference type="EMBL" id="LT629750">
    <property type="protein sequence ID" value="SDS80318.1"/>
    <property type="molecule type" value="Genomic_DNA"/>
</dbReference>